<organism evidence="2 3">
    <name type="scientific">Parelaphostrongylus tenuis</name>
    <name type="common">Meningeal worm</name>
    <dbReference type="NCBI Taxonomy" id="148309"/>
    <lineage>
        <taxon>Eukaryota</taxon>
        <taxon>Metazoa</taxon>
        <taxon>Ecdysozoa</taxon>
        <taxon>Nematoda</taxon>
        <taxon>Chromadorea</taxon>
        <taxon>Rhabditida</taxon>
        <taxon>Rhabditina</taxon>
        <taxon>Rhabditomorpha</taxon>
        <taxon>Strongyloidea</taxon>
        <taxon>Metastrongylidae</taxon>
        <taxon>Parelaphostrongylus</taxon>
    </lineage>
</organism>
<accession>A0AAD5QQ69</accession>
<name>A0AAD5QQ69_PARTN</name>
<keyword evidence="3" id="KW-1185">Reference proteome</keyword>
<feature type="region of interest" description="Disordered" evidence="1">
    <location>
        <begin position="1"/>
        <end position="25"/>
    </location>
</feature>
<evidence type="ECO:0000256" key="1">
    <source>
        <dbReference type="SAM" id="MobiDB-lite"/>
    </source>
</evidence>
<feature type="non-terminal residue" evidence="2">
    <location>
        <position position="516"/>
    </location>
</feature>
<proteinExistence type="predicted"/>
<gene>
    <name evidence="2" type="ORF">KIN20_019347</name>
</gene>
<evidence type="ECO:0000313" key="3">
    <source>
        <dbReference type="Proteomes" id="UP001196413"/>
    </source>
</evidence>
<evidence type="ECO:0000313" key="2">
    <source>
        <dbReference type="EMBL" id="KAJ1360388.1"/>
    </source>
</evidence>
<sequence length="516" mass="58328">MAAQSSCDMSKHSNKSSISSEIRSLRKPSVPGRTVCVDHSSILALSEAESVCSHPILKYIDVTLSPTEINFSLGLNDSRLLASLRLCQKFDFGCKFIRHRLANLSSPALVESARLLADAEVHRRCSLRTTHSYEGDADTMSVAQDLYKLVDKSRLPPSMALATKILLGCVVDPVRTVSEYNANNMKNLIHREDVHYHLACAALDSEQWDQFKTIVSSCPTSPHYSPILVFHFVDFAVRNPSQRDNVLEWYFDALSVERTTLTPIQWSKYALSLIKICNWKADLVNITKHGDIEGCVEQRKLSVPREVAFGLHEFQCLKTGLNRLLTGLSKSSGSVTRKEVATLRQSIRSWSKEGERAIIIDSLNVYHGHGNVGGLSPLVRLTKRLASEYEIAVVITRPFLVERLKSVRWHSNVHIFSCTTLSEDDLLILLAAVEWGPNAYVLSNDRFGVHVEKCNSVERILMREWMRRRIVRFNKYDWKYDCLPEYGEFVQQIAPSTFFVPVTEETPGIPIRSAFV</sequence>
<reference evidence="2" key="1">
    <citation type="submission" date="2021-06" db="EMBL/GenBank/DDBJ databases">
        <title>Parelaphostrongylus tenuis whole genome reference sequence.</title>
        <authorList>
            <person name="Garwood T.J."/>
            <person name="Larsen P.A."/>
            <person name="Fountain-Jones N.M."/>
            <person name="Garbe J.R."/>
            <person name="Macchietto M.G."/>
            <person name="Kania S.A."/>
            <person name="Gerhold R.W."/>
            <person name="Richards J.E."/>
            <person name="Wolf T.M."/>
        </authorList>
    </citation>
    <scope>NUCLEOTIDE SEQUENCE</scope>
    <source>
        <strain evidence="2">MNPRO001-30</strain>
        <tissue evidence="2">Meninges</tissue>
    </source>
</reference>
<dbReference type="Gene3D" id="3.40.50.11980">
    <property type="match status" value="1"/>
</dbReference>
<dbReference type="Proteomes" id="UP001196413">
    <property type="component" value="Unassembled WGS sequence"/>
</dbReference>
<protein>
    <submittedName>
        <fullName evidence="2">Uncharacterized protein</fullName>
    </submittedName>
</protein>
<dbReference type="EMBL" id="JAHQIW010003850">
    <property type="protein sequence ID" value="KAJ1360388.1"/>
    <property type="molecule type" value="Genomic_DNA"/>
</dbReference>
<dbReference type="AlphaFoldDB" id="A0AAD5QQ69"/>
<comment type="caution">
    <text evidence="2">The sequence shown here is derived from an EMBL/GenBank/DDBJ whole genome shotgun (WGS) entry which is preliminary data.</text>
</comment>